<accession>A0A0B5DE23</accession>
<dbReference type="Proteomes" id="UP000325763">
    <property type="component" value="Chromosome"/>
</dbReference>
<dbReference type="Proteomes" id="UP000031526">
    <property type="component" value="Chromosome"/>
</dbReference>
<evidence type="ECO:0000313" key="4">
    <source>
        <dbReference type="Proteomes" id="UP000031526"/>
    </source>
</evidence>
<evidence type="ECO:0000313" key="3">
    <source>
        <dbReference type="EMBL" id="QEV37279.1"/>
    </source>
</evidence>
<evidence type="ECO:0008006" key="6">
    <source>
        <dbReference type="Google" id="ProtNLM"/>
    </source>
</evidence>
<proteinExistence type="predicted"/>
<reference evidence="3 5" key="3">
    <citation type="submission" date="2017-09" db="EMBL/GenBank/DDBJ databases">
        <title>Streptomyces genome completion.</title>
        <authorList>
            <person name="Lee N."/>
            <person name="Cho B.-K."/>
        </authorList>
    </citation>
    <scope>NUCLEOTIDE SEQUENCE [LARGE SCALE GENOMIC DNA]</scope>
    <source>
        <strain evidence="3 5">ATCC 14899</strain>
    </source>
</reference>
<reference evidence="2 4" key="2">
    <citation type="journal article" date="2016" name="Appl. Microbiol. Biotechnol.">
        <title>Exploiting the genome sequence of Streptomyces nodosus for enhanced antibiotic production.</title>
        <authorList>
            <person name="Sweeney P."/>
            <person name="Murphy C.D."/>
            <person name="Caffrey P."/>
        </authorList>
    </citation>
    <scope>NUCLEOTIDE SEQUENCE [LARGE SCALE GENOMIC DNA]</scope>
    <source>
        <strain evidence="2 4">ATCC 14899</strain>
    </source>
</reference>
<dbReference type="HOGENOM" id="CLU_2095521_0_0_11"/>
<dbReference type="AlphaFoldDB" id="A0A0B5DE23"/>
<evidence type="ECO:0000313" key="2">
    <source>
        <dbReference type="EMBL" id="AJE38701.1"/>
    </source>
</evidence>
<dbReference type="EMBL" id="CP023747">
    <property type="protein sequence ID" value="QEV37279.1"/>
    <property type="molecule type" value="Genomic_DNA"/>
</dbReference>
<protein>
    <recommendedName>
        <fullName evidence="6">Secreted protein</fullName>
    </recommendedName>
</protein>
<name>A0A0B5DE23_9ACTN</name>
<organism evidence="2 4">
    <name type="scientific">Streptomyces nodosus</name>
    <dbReference type="NCBI Taxonomy" id="40318"/>
    <lineage>
        <taxon>Bacteria</taxon>
        <taxon>Bacillati</taxon>
        <taxon>Actinomycetota</taxon>
        <taxon>Actinomycetes</taxon>
        <taxon>Kitasatosporales</taxon>
        <taxon>Streptomycetaceae</taxon>
        <taxon>Streptomyces</taxon>
    </lineage>
</organism>
<keyword evidence="1" id="KW-0732">Signal</keyword>
<feature type="chain" id="PRO_5035988141" description="Secreted protein" evidence="1">
    <location>
        <begin position="25"/>
        <end position="116"/>
    </location>
</feature>
<gene>
    <name evidence="3" type="ORF">CP978_00565</name>
    <name evidence="2" type="ORF">SNOD_00215</name>
</gene>
<dbReference type="EMBL" id="CP009313">
    <property type="protein sequence ID" value="AJE38701.1"/>
    <property type="molecule type" value="Genomic_DNA"/>
</dbReference>
<dbReference type="KEGG" id="snq:CP978_00565"/>
<reference evidence="4" key="1">
    <citation type="submission" date="2014-09" db="EMBL/GenBank/DDBJ databases">
        <title>Sequence of the Streptomyces nodosus genome.</title>
        <authorList>
            <person name="Sweeney P."/>
            <person name="Stephens N."/>
            <person name="Murphy C."/>
            <person name="Caffrey P."/>
        </authorList>
    </citation>
    <scope>NUCLEOTIDE SEQUENCE [LARGE SCALE GENOMIC DNA]</scope>
    <source>
        <strain evidence="4">ATCC 14899</strain>
    </source>
</reference>
<keyword evidence="4" id="KW-1185">Reference proteome</keyword>
<sequence>MTALVASACLSAATLAATSTTAAAQTDAAECRRLAYGTGTGLSGSMNQCTWDDGRIRVFGTLRDTTPSDGATLFTVRIGLYSRQWLVCASDTPIDTDYQDGGIVGLTYRAVTADHC</sequence>
<evidence type="ECO:0000313" key="5">
    <source>
        <dbReference type="Proteomes" id="UP000325763"/>
    </source>
</evidence>
<feature type="signal peptide" evidence="1">
    <location>
        <begin position="1"/>
        <end position="24"/>
    </location>
</feature>
<evidence type="ECO:0000256" key="1">
    <source>
        <dbReference type="SAM" id="SignalP"/>
    </source>
</evidence>